<accession>A0A4V1NS52</accession>
<keyword evidence="3" id="KW-1185">Reference proteome</keyword>
<evidence type="ECO:0000256" key="1">
    <source>
        <dbReference type="SAM" id="Phobius"/>
    </source>
</evidence>
<organism evidence="2 3">
    <name type="scientific">Blautia faecicola</name>
    <dbReference type="NCBI Taxonomy" id="2509240"/>
    <lineage>
        <taxon>Bacteria</taxon>
        <taxon>Bacillati</taxon>
        <taxon>Bacillota</taxon>
        <taxon>Clostridia</taxon>
        <taxon>Lachnospirales</taxon>
        <taxon>Lachnospiraceae</taxon>
        <taxon>Blautia</taxon>
    </lineage>
</organism>
<dbReference type="EMBL" id="SDKC01000001">
    <property type="protein sequence ID" value="RXS76045.1"/>
    <property type="molecule type" value="Genomic_DNA"/>
</dbReference>
<feature type="transmembrane region" description="Helical" evidence="1">
    <location>
        <begin position="52"/>
        <end position="70"/>
    </location>
</feature>
<gene>
    <name evidence="2" type="ORF">ETP43_13100</name>
</gene>
<sequence length="249" mass="28567">MAQICVASGCLWGWILGMVSSVCRKNMNNTKNFRQTSKKTKGVHKKMKHHKHISPATLTALLFLALLLLIEYPTRQSTLQHEISTQVLRFHIRANSDTPADQQKKLQLKQTLLTWLTPILSTAASKQETIKTIQQTLPEITKEANRLAAPQTATVTLQKEWFPEKNYGTCTFPEGTYDALRIDIGAAKGHNWWCVLYPSLCYADTLDPTMTEEGEQKLQQVLDEDAYDLLLHPQKLKIRFRLEFFLRNR</sequence>
<keyword evidence="1" id="KW-0472">Membrane</keyword>
<dbReference type="AlphaFoldDB" id="A0A4V1NS52"/>
<proteinExistence type="predicted"/>
<dbReference type="Proteomes" id="UP000290106">
    <property type="component" value="Unassembled WGS sequence"/>
</dbReference>
<evidence type="ECO:0000313" key="2">
    <source>
        <dbReference type="EMBL" id="RXS76045.1"/>
    </source>
</evidence>
<evidence type="ECO:0008006" key="4">
    <source>
        <dbReference type="Google" id="ProtNLM"/>
    </source>
</evidence>
<dbReference type="InterPro" id="IPR014202">
    <property type="entry name" value="Spore_II_R"/>
</dbReference>
<keyword evidence="1" id="KW-0812">Transmembrane</keyword>
<name>A0A4V1NS52_9FIRM</name>
<keyword evidence="1" id="KW-1133">Transmembrane helix</keyword>
<reference evidence="2 3" key="1">
    <citation type="submission" date="2019-01" db="EMBL/GenBank/DDBJ databases">
        <title>Blautia sp. nov. KGMB01111 isolated human feces.</title>
        <authorList>
            <person name="Park J.-E."/>
            <person name="Kim J.-S."/>
            <person name="Park S.-H."/>
        </authorList>
    </citation>
    <scope>NUCLEOTIDE SEQUENCE [LARGE SCALE GENOMIC DNA]</scope>
    <source>
        <strain evidence="2 3">KGMB01111</strain>
    </source>
</reference>
<dbReference type="Pfam" id="PF09551">
    <property type="entry name" value="Spore_II_R"/>
    <property type="match status" value="1"/>
</dbReference>
<evidence type="ECO:0000313" key="3">
    <source>
        <dbReference type="Proteomes" id="UP000290106"/>
    </source>
</evidence>
<comment type="caution">
    <text evidence="2">The sequence shown here is derived from an EMBL/GenBank/DDBJ whole genome shotgun (WGS) entry which is preliminary data.</text>
</comment>
<dbReference type="OrthoDB" id="9793324at2"/>
<protein>
    <recommendedName>
        <fullName evidence="4">Stage II sporulation protein R</fullName>
    </recommendedName>
</protein>